<sequence>MASPDAILHLAALHTLAQAGFASTSRAASLTLSDALARYLRIVAQACADRAALAGRTKVAAVDVVAALEELGVSGVSELHEWTAGLDKEVVFEGGVDGLGDYLGEGLSGIEGIAELRLVHDDDIPQEEDEEEDEMDVDEENVVQIKVEMDDEPVEANQAVEVEPLSLKENDYAWLPPLPTGTPQQSLQPLPLPDPDEARVISTTQSLADRYKTLIPFTSSQLSTTHPDLSVPPPFTAPRPPYPSSFPSLLSTYTATASEPSVTMRPNLYRQQALELLRRRIAPVDAYTPADTLVLPIPGPRVSPVVPSWTESQNTPIRLVPLNPSPNSTLLSALIHQMSSPNLPAPLRERLTSLRPPVPLTRDGAPVFYGESVRGPDLAALAKARGKQPLPEQEEYLRTTWDSGPHGADKWGRAKLPTGSKVRSSGIGEERPRQPGKRIPTPKQDDGRTLRIRLGSFAEGSGNGNVSPGQSIAGTTHVQAPSPGAGGVTTPGIRLRLGSKAEGSSSPGSNSTPGTLVIPSQTQGQGGATSPANTATTPGGGSGIKIKLGLRRDSAVSPGNRPGAEDVEMR</sequence>
<dbReference type="CDD" id="cd00076">
    <property type="entry name" value="HFD_SF"/>
    <property type="match status" value="1"/>
</dbReference>
<reference evidence="7 8" key="1">
    <citation type="submission" date="2016-07" db="EMBL/GenBank/DDBJ databases">
        <title>Pervasive Adenine N6-methylation of Active Genes in Fungi.</title>
        <authorList>
            <consortium name="DOE Joint Genome Institute"/>
            <person name="Mondo S.J."/>
            <person name="Dannebaum R.O."/>
            <person name="Kuo R.C."/>
            <person name="Labutti K."/>
            <person name="Haridas S."/>
            <person name="Kuo A."/>
            <person name="Salamov A."/>
            <person name="Ahrendt S.R."/>
            <person name="Lipzen A."/>
            <person name="Sullivan W."/>
            <person name="Andreopoulos W.B."/>
            <person name="Clum A."/>
            <person name="Lindquist E."/>
            <person name="Daum C."/>
            <person name="Ramamoorthy G.K."/>
            <person name="Gryganskyi A."/>
            <person name="Culley D."/>
            <person name="Magnuson J.K."/>
            <person name="James T.Y."/>
            <person name="O'Malley M.A."/>
            <person name="Stajich J.E."/>
            <person name="Spatafora J.W."/>
            <person name="Visel A."/>
            <person name="Grigoriev I.V."/>
        </authorList>
    </citation>
    <scope>NUCLEOTIDE SEQUENCE [LARGE SCALE GENOMIC DNA]</scope>
    <source>
        <strain evidence="7 8">68-887.2</strain>
    </source>
</reference>
<comment type="caution">
    <text evidence="7">The sequence shown here is derived from an EMBL/GenBank/DDBJ whole genome shotgun (WGS) entry which is preliminary data.</text>
</comment>
<dbReference type="GO" id="GO:0005669">
    <property type="term" value="C:transcription factor TFIID complex"/>
    <property type="evidence" value="ECO:0007669"/>
    <property type="project" value="InterPro"/>
</dbReference>
<dbReference type="InParanoid" id="A0A1Y2ASU9"/>
<gene>
    <name evidence="7" type="ORF">BCR39DRAFT_499331</name>
</gene>
<dbReference type="GO" id="GO:0046982">
    <property type="term" value="F:protein heterodimerization activity"/>
    <property type="evidence" value="ECO:0007669"/>
    <property type="project" value="InterPro"/>
</dbReference>
<dbReference type="EMBL" id="MCFC01000058">
    <property type="protein sequence ID" value="ORY25370.1"/>
    <property type="molecule type" value="Genomic_DNA"/>
</dbReference>
<keyword evidence="4" id="KW-0539">Nucleus</keyword>
<comment type="subcellular location">
    <subcellularLocation>
        <location evidence="1">Nucleus</location>
    </subcellularLocation>
</comment>
<dbReference type="Gene3D" id="1.10.20.10">
    <property type="entry name" value="Histone, subunit A"/>
    <property type="match status" value="1"/>
</dbReference>
<name>A0A1Y2ASU9_9TREE</name>
<organism evidence="7 8">
    <name type="scientific">Naematelia encephala</name>
    <dbReference type="NCBI Taxonomy" id="71784"/>
    <lineage>
        <taxon>Eukaryota</taxon>
        <taxon>Fungi</taxon>
        <taxon>Dikarya</taxon>
        <taxon>Basidiomycota</taxon>
        <taxon>Agaricomycotina</taxon>
        <taxon>Tremellomycetes</taxon>
        <taxon>Tremellales</taxon>
        <taxon>Naemateliaceae</taxon>
        <taxon>Naematelia</taxon>
    </lineage>
</organism>
<feature type="compositionally biased region" description="Polar residues" evidence="5">
    <location>
        <begin position="518"/>
        <end position="537"/>
    </location>
</feature>
<dbReference type="OrthoDB" id="436852at2759"/>
<evidence type="ECO:0000256" key="3">
    <source>
        <dbReference type="ARBA" id="ARBA00023163"/>
    </source>
</evidence>
<evidence type="ECO:0000313" key="7">
    <source>
        <dbReference type="EMBL" id="ORY25370.1"/>
    </source>
</evidence>
<dbReference type="Pfam" id="PF07524">
    <property type="entry name" value="Bromo_TP"/>
    <property type="match status" value="1"/>
</dbReference>
<evidence type="ECO:0000256" key="1">
    <source>
        <dbReference type="ARBA" id="ARBA00004123"/>
    </source>
</evidence>
<evidence type="ECO:0000256" key="4">
    <source>
        <dbReference type="ARBA" id="ARBA00023242"/>
    </source>
</evidence>
<feature type="compositionally biased region" description="Low complexity" evidence="5">
    <location>
        <begin position="503"/>
        <end position="515"/>
    </location>
</feature>
<evidence type="ECO:0000256" key="5">
    <source>
        <dbReference type="SAM" id="MobiDB-lite"/>
    </source>
</evidence>
<dbReference type="InterPro" id="IPR009072">
    <property type="entry name" value="Histone-fold"/>
</dbReference>
<feature type="compositionally biased region" description="Polar residues" evidence="5">
    <location>
        <begin position="464"/>
        <end position="479"/>
    </location>
</feature>
<keyword evidence="3" id="KW-0804">Transcription</keyword>
<dbReference type="AlphaFoldDB" id="A0A1Y2ASU9"/>
<evidence type="ECO:0000259" key="6">
    <source>
        <dbReference type="SMART" id="SM00576"/>
    </source>
</evidence>
<keyword evidence="2" id="KW-0805">Transcription regulation</keyword>
<accession>A0A1Y2ASU9</accession>
<dbReference type="InterPro" id="IPR037818">
    <property type="entry name" value="TAF8"/>
</dbReference>
<evidence type="ECO:0000313" key="8">
    <source>
        <dbReference type="Proteomes" id="UP000193986"/>
    </source>
</evidence>
<keyword evidence="8" id="KW-1185">Reference proteome</keyword>
<dbReference type="Proteomes" id="UP000193986">
    <property type="component" value="Unassembled WGS sequence"/>
</dbReference>
<dbReference type="PANTHER" id="PTHR46338">
    <property type="entry name" value="TRANSCRIPTION INITIATION FACTOR TFIID SUBUNIT 8"/>
    <property type="match status" value="1"/>
</dbReference>
<dbReference type="PANTHER" id="PTHR46338:SF1">
    <property type="entry name" value="TRANSCRIPTION INITIATION FACTOR TFIID SUBUNIT 8"/>
    <property type="match status" value="1"/>
</dbReference>
<evidence type="ECO:0000256" key="2">
    <source>
        <dbReference type="ARBA" id="ARBA00023015"/>
    </source>
</evidence>
<dbReference type="SMART" id="SM00576">
    <property type="entry name" value="BTP"/>
    <property type="match status" value="1"/>
</dbReference>
<proteinExistence type="predicted"/>
<dbReference type="STRING" id="71784.A0A1Y2ASU9"/>
<feature type="domain" description="Bromodomain associated" evidence="6">
    <location>
        <begin position="1"/>
        <end position="78"/>
    </location>
</feature>
<protein>
    <recommendedName>
        <fullName evidence="6">Bromodomain associated domain-containing protein</fullName>
    </recommendedName>
</protein>
<feature type="region of interest" description="Disordered" evidence="5">
    <location>
        <begin position="400"/>
        <end position="570"/>
    </location>
</feature>
<dbReference type="InterPro" id="IPR006565">
    <property type="entry name" value="BTP"/>
</dbReference>